<sequence>RVNKYLEAVDKAPTDPNAAGSRLFLIAYTAAKMYLPPYQFPTLCKVISEMGVDIGKRHHTREGFVRMTSFIANNMRQTLINYIRVNQSPFSLLADTTTDPDSKQVLLLFVRFPDRISLHPTTHFLEAIELKESETAQYLFDVIYSYFERSGLLNEYTWNLVAVATDGASVMSGSVGGLRGLLNRNVSQSRKDSMMSRGATRAELDAVPEEPVIWIHCMAHKIELALKDAFTGGGDQNLAQWRKFATMFLNKLRVFFTAPSRRRVLLAAHSTMSTEHFINLKRVITVRWASSEEVAIRSFLRMYKYVWVALQEIFLSGNFARKDRLKAAAFLHVIKSLKFYRYMVFQLIVLEGIARLSKDAQNEAYTIWRARRDVDELLNNLVTVAHSPHTNENTLPFIEAVSWRYASSIGEWRSASLASGRRWFWDGWQYSGEATERIRYRLGDEALALEFNMEAEVQRGREQQRERDLEEQRIAEITRMLRDERASLIQYLSNPTEAEDFDEDDSRRSIGDLQVAEEFKAAQFTNMDLEKRNKLVDDVAEALRSRL</sequence>
<dbReference type="Proteomes" id="UP000271889">
    <property type="component" value="Unassembled WGS sequence"/>
</dbReference>
<dbReference type="EMBL" id="UYRV01006779">
    <property type="protein sequence ID" value="VDK53979.1"/>
    <property type="molecule type" value="Genomic_DNA"/>
</dbReference>
<dbReference type="SUPFAM" id="SSF53098">
    <property type="entry name" value="Ribonuclease H-like"/>
    <property type="match status" value="1"/>
</dbReference>
<reference evidence="1 2" key="1">
    <citation type="submission" date="2018-11" db="EMBL/GenBank/DDBJ databases">
        <authorList>
            <consortium name="Pathogen Informatics"/>
        </authorList>
    </citation>
    <scope>NUCLEOTIDE SEQUENCE [LARGE SCALE GENOMIC DNA]</scope>
</reference>
<keyword evidence="2" id="KW-1185">Reference proteome</keyword>
<dbReference type="PANTHER" id="PTHR46880">
    <property type="entry name" value="RAS-ASSOCIATING DOMAIN-CONTAINING PROTEIN"/>
    <property type="match status" value="1"/>
</dbReference>
<dbReference type="InterPro" id="IPR012337">
    <property type="entry name" value="RNaseH-like_sf"/>
</dbReference>
<feature type="non-terminal residue" evidence="1">
    <location>
        <position position="1"/>
    </location>
</feature>
<feature type="non-terminal residue" evidence="1">
    <location>
        <position position="547"/>
    </location>
</feature>
<organism evidence="1 2">
    <name type="scientific">Cylicostephanus goldi</name>
    <name type="common">Nematode worm</name>
    <dbReference type="NCBI Taxonomy" id="71465"/>
    <lineage>
        <taxon>Eukaryota</taxon>
        <taxon>Metazoa</taxon>
        <taxon>Ecdysozoa</taxon>
        <taxon>Nematoda</taxon>
        <taxon>Chromadorea</taxon>
        <taxon>Rhabditida</taxon>
        <taxon>Rhabditina</taxon>
        <taxon>Rhabditomorpha</taxon>
        <taxon>Strongyloidea</taxon>
        <taxon>Strongylidae</taxon>
        <taxon>Cylicostephanus</taxon>
    </lineage>
</organism>
<dbReference type="OrthoDB" id="5871134at2759"/>
<dbReference type="PANTHER" id="PTHR46880:SF5">
    <property type="entry name" value="DUF4371 DOMAIN-CONTAINING PROTEIN"/>
    <property type="match status" value="1"/>
</dbReference>
<evidence type="ECO:0000313" key="2">
    <source>
        <dbReference type="Proteomes" id="UP000271889"/>
    </source>
</evidence>
<evidence type="ECO:0000313" key="1">
    <source>
        <dbReference type="EMBL" id="VDK53979.1"/>
    </source>
</evidence>
<proteinExistence type="predicted"/>
<accession>A0A3P6QYF5</accession>
<protein>
    <submittedName>
        <fullName evidence="1">Uncharacterized protein</fullName>
    </submittedName>
</protein>
<name>A0A3P6QYF5_CYLGO</name>
<dbReference type="AlphaFoldDB" id="A0A3P6QYF5"/>
<gene>
    <name evidence="1" type="ORF">CGOC_LOCUS2850</name>
</gene>